<keyword evidence="11" id="KW-1185">Reference proteome</keyword>
<keyword evidence="3" id="KW-1003">Cell membrane</keyword>
<feature type="region of interest" description="Disordered" evidence="8">
    <location>
        <begin position="64"/>
        <end position="85"/>
    </location>
</feature>
<evidence type="ECO:0000256" key="3">
    <source>
        <dbReference type="ARBA" id="ARBA00022475"/>
    </source>
</evidence>
<accession>A0A0P1ELQ2</accession>
<keyword evidence="7" id="KW-0653">Protein transport</keyword>
<gene>
    <name evidence="10" type="ORF">RUM4293_01675</name>
</gene>
<name>A0A0P1ELQ2_9RHOB</name>
<feature type="compositionally biased region" description="Basic and acidic residues" evidence="8">
    <location>
        <begin position="76"/>
        <end position="85"/>
    </location>
</feature>
<keyword evidence="4 7" id="KW-0812">Transmembrane</keyword>
<evidence type="ECO:0000256" key="8">
    <source>
        <dbReference type="SAM" id="MobiDB-lite"/>
    </source>
</evidence>
<evidence type="ECO:0000313" key="10">
    <source>
        <dbReference type="EMBL" id="CUH42786.1"/>
    </source>
</evidence>
<evidence type="ECO:0000256" key="2">
    <source>
        <dbReference type="ARBA" id="ARBA00005811"/>
    </source>
</evidence>
<reference evidence="11" key="1">
    <citation type="submission" date="2015-09" db="EMBL/GenBank/DDBJ databases">
        <authorList>
            <person name="Rodrigo-Torres L."/>
            <person name="Arahal D.R."/>
        </authorList>
    </citation>
    <scope>NUCLEOTIDE SEQUENCE [LARGE SCALE GENOMIC DNA]</scope>
    <source>
        <strain evidence="11">CECT 4293</strain>
    </source>
</reference>
<dbReference type="GO" id="GO:0022857">
    <property type="term" value="F:transmembrane transporter activity"/>
    <property type="evidence" value="ECO:0007669"/>
    <property type="project" value="InterPro"/>
</dbReference>
<evidence type="ECO:0000256" key="1">
    <source>
        <dbReference type="ARBA" id="ARBA00004162"/>
    </source>
</evidence>
<organism evidence="10 11">
    <name type="scientific">Ruegeria atlantica</name>
    <dbReference type="NCBI Taxonomy" id="81569"/>
    <lineage>
        <taxon>Bacteria</taxon>
        <taxon>Pseudomonadati</taxon>
        <taxon>Pseudomonadota</taxon>
        <taxon>Alphaproteobacteria</taxon>
        <taxon>Rhodobacterales</taxon>
        <taxon>Roseobacteraceae</taxon>
        <taxon>Ruegeria</taxon>
    </lineage>
</organism>
<dbReference type="Pfam" id="PF02472">
    <property type="entry name" value="ExbD"/>
    <property type="match status" value="1"/>
</dbReference>
<evidence type="ECO:0000313" key="11">
    <source>
        <dbReference type="Proteomes" id="UP000050786"/>
    </source>
</evidence>
<evidence type="ECO:0000256" key="9">
    <source>
        <dbReference type="SAM" id="Phobius"/>
    </source>
</evidence>
<comment type="subcellular location">
    <subcellularLocation>
        <location evidence="1">Cell membrane</location>
        <topology evidence="1">Single-pass membrane protein</topology>
    </subcellularLocation>
    <subcellularLocation>
        <location evidence="7">Cell membrane</location>
        <topology evidence="7">Single-pass type II membrane protein</topology>
    </subcellularLocation>
</comment>
<dbReference type="EMBL" id="CYPS01000028">
    <property type="protein sequence ID" value="CUH42786.1"/>
    <property type="molecule type" value="Genomic_DNA"/>
</dbReference>
<evidence type="ECO:0000256" key="6">
    <source>
        <dbReference type="ARBA" id="ARBA00023136"/>
    </source>
</evidence>
<feature type="transmembrane region" description="Helical" evidence="9">
    <location>
        <begin position="12"/>
        <end position="35"/>
    </location>
</feature>
<protein>
    <submittedName>
        <fullName evidence="10">Biopolymer transport protein ExbD/TolR</fullName>
    </submittedName>
</protein>
<evidence type="ECO:0000256" key="4">
    <source>
        <dbReference type="ARBA" id="ARBA00022692"/>
    </source>
</evidence>
<dbReference type="Proteomes" id="UP000050786">
    <property type="component" value="Unassembled WGS sequence"/>
</dbReference>
<evidence type="ECO:0000256" key="5">
    <source>
        <dbReference type="ARBA" id="ARBA00022989"/>
    </source>
</evidence>
<keyword evidence="5 9" id="KW-1133">Transmembrane helix</keyword>
<dbReference type="GO" id="GO:0015031">
    <property type="term" value="P:protein transport"/>
    <property type="evidence" value="ECO:0007669"/>
    <property type="project" value="UniProtKB-KW"/>
</dbReference>
<sequence length="125" mass="13815">MIKYRRPKRRRDSTIALINVVFLMLIFFLLTGTLAPPLDPDLELVNTADLEGREPPDALILHADGTLSYRGTPTDPETHMRGQGDEAVRIVPDRNAPGPRLIEVTGALRRLGASSVFVVTEKALE</sequence>
<comment type="similarity">
    <text evidence="2 7">Belongs to the ExbD/TolR family.</text>
</comment>
<proteinExistence type="inferred from homology"/>
<dbReference type="AlphaFoldDB" id="A0A0P1ELQ2"/>
<dbReference type="GO" id="GO:0005886">
    <property type="term" value="C:plasma membrane"/>
    <property type="evidence" value="ECO:0007669"/>
    <property type="project" value="UniProtKB-SubCell"/>
</dbReference>
<dbReference type="RefSeq" id="WP_058272852.1">
    <property type="nucleotide sequence ID" value="NZ_CYPS01000028.1"/>
</dbReference>
<evidence type="ECO:0000256" key="7">
    <source>
        <dbReference type="RuleBase" id="RU003879"/>
    </source>
</evidence>
<keyword evidence="7" id="KW-0813">Transport</keyword>
<keyword evidence="6 9" id="KW-0472">Membrane</keyword>
<dbReference type="InterPro" id="IPR003400">
    <property type="entry name" value="ExbD"/>
</dbReference>